<evidence type="ECO:0000313" key="2">
    <source>
        <dbReference type="Proteomes" id="UP000299102"/>
    </source>
</evidence>
<organism evidence="1 2">
    <name type="scientific">Eumeta variegata</name>
    <name type="common">Bagworm moth</name>
    <name type="synonym">Eumeta japonica</name>
    <dbReference type="NCBI Taxonomy" id="151549"/>
    <lineage>
        <taxon>Eukaryota</taxon>
        <taxon>Metazoa</taxon>
        <taxon>Ecdysozoa</taxon>
        <taxon>Arthropoda</taxon>
        <taxon>Hexapoda</taxon>
        <taxon>Insecta</taxon>
        <taxon>Pterygota</taxon>
        <taxon>Neoptera</taxon>
        <taxon>Endopterygota</taxon>
        <taxon>Lepidoptera</taxon>
        <taxon>Glossata</taxon>
        <taxon>Ditrysia</taxon>
        <taxon>Tineoidea</taxon>
        <taxon>Psychidae</taxon>
        <taxon>Oiketicinae</taxon>
        <taxon>Eumeta</taxon>
    </lineage>
</organism>
<dbReference type="InterPro" id="IPR032675">
    <property type="entry name" value="LRR_dom_sf"/>
</dbReference>
<sequence>MERGNSDQIINGITSFMGRHFCVQELPHLDDLLFVGNPLYDACELEAWRAEAARRLPALGKLDGETVLREDDKPLTVADVQVTATARSFLHVLESDLTAPYTARSCRFPDGRVSILVEH</sequence>
<proteinExistence type="predicted"/>
<comment type="caution">
    <text evidence="1">The sequence shown here is derived from an EMBL/GenBank/DDBJ whole genome shotgun (WGS) entry which is preliminary data.</text>
</comment>
<reference evidence="1 2" key="1">
    <citation type="journal article" date="2019" name="Commun. Biol.">
        <title>The bagworm genome reveals a unique fibroin gene that provides high tensile strength.</title>
        <authorList>
            <person name="Kono N."/>
            <person name="Nakamura H."/>
            <person name="Ohtoshi R."/>
            <person name="Tomita M."/>
            <person name="Numata K."/>
            <person name="Arakawa K."/>
        </authorList>
    </citation>
    <scope>NUCLEOTIDE SEQUENCE [LARGE SCALE GENOMIC DNA]</scope>
</reference>
<name>A0A4C1XND2_EUMVA</name>
<dbReference type="STRING" id="151549.A0A4C1XND2"/>
<dbReference type="OrthoDB" id="266138at2759"/>
<dbReference type="Proteomes" id="UP000299102">
    <property type="component" value="Unassembled WGS sequence"/>
</dbReference>
<protein>
    <submittedName>
        <fullName evidence="1">Dynein light chain 1, axonemal</fullName>
    </submittedName>
</protein>
<dbReference type="AlphaFoldDB" id="A0A4C1XND2"/>
<dbReference type="EMBL" id="BGZK01000926">
    <property type="protein sequence ID" value="GBP65341.1"/>
    <property type="molecule type" value="Genomic_DNA"/>
</dbReference>
<keyword evidence="2" id="KW-1185">Reference proteome</keyword>
<gene>
    <name evidence="1" type="primary">Dnal1</name>
    <name evidence="1" type="ORF">EVAR_52115_1</name>
</gene>
<evidence type="ECO:0000313" key="1">
    <source>
        <dbReference type="EMBL" id="GBP65341.1"/>
    </source>
</evidence>
<dbReference type="Gene3D" id="3.80.10.10">
    <property type="entry name" value="Ribonuclease Inhibitor"/>
    <property type="match status" value="1"/>
</dbReference>
<accession>A0A4C1XND2</accession>